<feature type="region of interest" description="Disordered" evidence="5">
    <location>
        <begin position="209"/>
        <end position="267"/>
    </location>
</feature>
<evidence type="ECO:0000256" key="3">
    <source>
        <dbReference type="ARBA" id="ARBA00022829"/>
    </source>
</evidence>
<evidence type="ECO:0000313" key="7">
    <source>
        <dbReference type="Proteomes" id="UP000623250"/>
    </source>
</evidence>
<organism evidence="6 7">
    <name type="scientific">Rhodomicrobium udaipurense</name>
    <dbReference type="NCBI Taxonomy" id="1202716"/>
    <lineage>
        <taxon>Bacteria</taxon>
        <taxon>Pseudomonadati</taxon>
        <taxon>Pseudomonadota</taxon>
        <taxon>Alphaproteobacteria</taxon>
        <taxon>Hyphomicrobiales</taxon>
        <taxon>Hyphomicrobiaceae</taxon>
        <taxon>Rhodomicrobium</taxon>
    </lineage>
</organism>
<protein>
    <submittedName>
        <fullName evidence="6">SMC-Scp complex subunit ScpB</fullName>
    </submittedName>
</protein>
<evidence type="ECO:0000256" key="5">
    <source>
        <dbReference type="SAM" id="MobiDB-lite"/>
    </source>
</evidence>
<keyword evidence="2" id="KW-0132">Cell division</keyword>
<feature type="compositionally biased region" description="Acidic residues" evidence="5">
    <location>
        <begin position="227"/>
        <end position="236"/>
    </location>
</feature>
<feature type="compositionally biased region" description="Acidic residues" evidence="5">
    <location>
        <begin position="243"/>
        <end position="252"/>
    </location>
</feature>
<evidence type="ECO:0000256" key="2">
    <source>
        <dbReference type="ARBA" id="ARBA00022618"/>
    </source>
</evidence>
<feature type="compositionally biased region" description="Basic and acidic residues" evidence="5">
    <location>
        <begin position="1"/>
        <end position="12"/>
    </location>
</feature>
<accession>A0A8I1GI70</accession>
<dbReference type="SUPFAM" id="SSF46785">
    <property type="entry name" value="Winged helix' DNA-binding domain"/>
    <property type="match status" value="2"/>
</dbReference>
<sequence length="267" mass="29103">MAGRDGKGKDGGNENGRVPILPMPLPSNVTRLPSADRREKLRIVEALLFAAAEPLDEASLAKHLGAKDDVRQLLEELQQLYAGRGVNLVRVAGKWAFRTAEDLSFLLEHYSIEQRKLSKAALETLAIIAYHQPVTRAEIEEIRGVSTSKGSLDVLLEIGWVRLRGRRRAPGRPTTYGTTEAFLDHFGFDSIRDLPGLAELKGAGLLDSNLPPGFSVPEPNDSMALREDEDPLEDEPSGMHTDAEDDAPVEAEPEAHKPHPVLVASAG</sequence>
<feature type="region of interest" description="Disordered" evidence="5">
    <location>
        <begin position="1"/>
        <end position="31"/>
    </location>
</feature>
<comment type="caution">
    <text evidence="6">The sequence shown here is derived from an EMBL/GenBank/DDBJ whole genome shotgun (WGS) entry which is preliminary data.</text>
</comment>
<evidence type="ECO:0000256" key="4">
    <source>
        <dbReference type="ARBA" id="ARBA00023306"/>
    </source>
</evidence>
<name>A0A8I1GI70_9HYPH</name>
<dbReference type="InterPro" id="IPR036388">
    <property type="entry name" value="WH-like_DNA-bd_sf"/>
</dbReference>
<dbReference type="PANTHER" id="PTHR34298:SF2">
    <property type="entry name" value="SEGREGATION AND CONDENSATION PROTEIN B"/>
    <property type="match status" value="1"/>
</dbReference>
<evidence type="ECO:0000256" key="1">
    <source>
        <dbReference type="ARBA" id="ARBA00022490"/>
    </source>
</evidence>
<dbReference type="InterPro" id="IPR005234">
    <property type="entry name" value="ScpB_csome_segregation"/>
</dbReference>
<dbReference type="Proteomes" id="UP000623250">
    <property type="component" value="Unassembled WGS sequence"/>
</dbReference>
<proteinExistence type="predicted"/>
<keyword evidence="3" id="KW-0159">Chromosome partition</keyword>
<keyword evidence="1" id="KW-0963">Cytoplasm</keyword>
<dbReference type="PANTHER" id="PTHR34298">
    <property type="entry name" value="SEGREGATION AND CONDENSATION PROTEIN B"/>
    <property type="match status" value="1"/>
</dbReference>
<dbReference type="EMBL" id="JAEMUK010000041">
    <property type="protein sequence ID" value="MBJ7544115.1"/>
    <property type="molecule type" value="Genomic_DNA"/>
</dbReference>
<dbReference type="InterPro" id="IPR036390">
    <property type="entry name" value="WH_DNA-bd_sf"/>
</dbReference>
<dbReference type="Gene3D" id="1.10.10.10">
    <property type="entry name" value="Winged helix-like DNA-binding domain superfamily/Winged helix DNA-binding domain"/>
    <property type="match status" value="2"/>
</dbReference>
<gene>
    <name evidence="6" type="primary">scpB</name>
    <name evidence="6" type="ORF">JDN41_11185</name>
</gene>
<dbReference type="Pfam" id="PF04079">
    <property type="entry name" value="SMC_ScpB"/>
    <property type="match status" value="1"/>
</dbReference>
<dbReference type="AlphaFoldDB" id="A0A8I1GI70"/>
<dbReference type="NCBIfam" id="TIGR00281">
    <property type="entry name" value="SMC-Scp complex subunit ScpB"/>
    <property type="match status" value="1"/>
</dbReference>
<dbReference type="GO" id="GO:0051301">
    <property type="term" value="P:cell division"/>
    <property type="evidence" value="ECO:0007669"/>
    <property type="project" value="UniProtKB-KW"/>
</dbReference>
<keyword evidence="4" id="KW-0131">Cell cycle</keyword>
<keyword evidence="7" id="KW-1185">Reference proteome</keyword>
<dbReference type="GO" id="GO:0051304">
    <property type="term" value="P:chromosome separation"/>
    <property type="evidence" value="ECO:0007669"/>
    <property type="project" value="InterPro"/>
</dbReference>
<reference evidence="6 7" key="1">
    <citation type="submission" date="2020-12" db="EMBL/GenBank/DDBJ databases">
        <title>Revised draft genomes of Rhodomicrobium vannielii ATCC 17100 and Rhodomicrobium udaipurense JA643.</title>
        <authorList>
            <person name="Conners E.M."/>
            <person name="Davenport E.J."/>
            <person name="Bose A."/>
        </authorList>
    </citation>
    <scope>NUCLEOTIDE SEQUENCE [LARGE SCALE GENOMIC DNA]</scope>
    <source>
        <strain evidence="6 7">JA643</strain>
    </source>
</reference>
<evidence type="ECO:0000313" key="6">
    <source>
        <dbReference type="EMBL" id="MBJ7544115.1"/>
    </source>
</evidence>
<dbReference type="RefSeq" id="WP_037239921.1">
    <property type="nucleotide sequence ID" value="NZ_JAEMUK010000041.1"/>
</dbReference>